<dbReference type="GO" id="GO:0008270">
    <property type="term" value="F:zinc ion binding"/>
    <property type="evidence" value="ECO:0007669"/>
    <property type="project" value="UniProtKB-KW"/>
</dbReference>
<proteinExistence type="inferred from homology"/>
<evidence type="ECO:0000256" key="5">
    <source>
        <dbReference type="PROSITE-ProRule" id="PRU00134"/>
    </source>
</evidence>
<dbReference type="eggNOG" id="ENOG502SC8I">
    <property type="taxonomic scope" value="Eukaryota"/>
</dbReference>
<dbReference type="PANTHER" id="PTHR11102:SF160">
    <property type="entry name" value="ERAD-ASSOCIATED E3 UBIQUITIN-PROTEIN LIGASE COMPONENT HRD3"/>
    <property type="match status" value="1"/>
</dbReference>
<gene>
    <name evidence="7" type="ORF">THAOC_32068</name>
</gene>
<evidence type="ECO:0000256" key="1">
    <source>
        <dbReference type="ARBA" id="ARBA00022723"/>
    </source>
</evidence>
<accession>K0R6T3</accession>
<keyword evidence="1" id="KW-0479">Metal-binding</keyword>
<sequence length="318" mass="34932">MSCIPIAAAESAEVCANCGKDGNGNTTVKLKNCTACYLVKYCSVDCQKSHRKQHKKACKERAAALKDEKLYSQGHERAGVDFCPICLLAIPFLVAEHANMRECCMKAVCNGCSLAVLQQGLDDSCPFCRTKPPQNDDEALDMVMKRVAARDPEAIRHLGDLHLNGAYGLEESKSRAFELLTEAAELGSSRALLKMGMAYYNGWGVAQDKAKGIRYSEAAAMRGCAESRHLLGTFEEDNGKFDRAVRHFMISAKMGRKDSLDGIKEMFAKGHATKKQYAEALKGYQDTVEEMKSPRRDEAVASGYGDDLRRSQGFVLSS</sequence>
<dbReference type="PROSITE" id="PS01360">
    <property type="entry name" value="ZF_MYND_1"/>
    <property type="match status" value="1"/>
</dbReference>
<dbReference type="Pfam" id="PF01753">
    <property type="entry name" value="zf-MYND"/>
    <property type="match status" value="1"/>
</dbReference>
<dbReference type="AlphaFoldDB" id="K0R6T3"/>
<protein>
    <recommendedName>
        <fullName evidence="6">MYND-type domain-containing protein</fullName>
    </recommendedName>
</protein>
<dbReference type="SMART" id="SM00671">
    <property type="entry name" value="SEL1"/>
    <property type="match status" value="2"/>
</dbReference>
<keyword evidence="8" id="KW-1185">Reference proteome</keyword>
<dbReference type="SUPFAM" id="SSF144232">
    <property type="entry name" value="HIT/MYND zinc finger-like"/>
    <property type="match status" value="1"/>
</dbReference>
<dbReference type="Gene3D" id="1.25.40.10">
    <property type="entry name" value="Tetratricopeptide repeat domain"/>
    <property type="match status" value="1"/>
</dbReference>
<evidence type="ECO:0000313" key="7">
    <source>
        <dbReference type="EMBL" id="EJK49088.1"/>
    </source>
</evidence>
<dbReference type="Pfam" id="PF08238">
    <property type="entry name" value="Sel1"/>
    <property type="match status" value="2"/>
</dbReference>
<dbReference type="Proteomes" id="UP000266841">
    <property type="component" value="Unassembled WGS sequence"/>
</dbReference>
<dbReference type="OrthoDB" id="5282002at2759"/>
<name>K0R6T3_THAOC</name>
<reference evidence="7 8" key="1">
    <citation type="journal article" date="2012" name="Genome Biol.">
        <title>Genome and low-iron response of an oceanic diatom adapted to chronic iron limitation.</title>
        <authorList>
            <person name="Lommer M."/>
            <person name="Specht M."/>
            <person name="Roy A.S."/>
            <person name="Kraemer L."/>
            <person name="Andreson R."/>
            <person name="Gutowska M.A."/>
            <person name="Wolf J."/>
            <person name="Bergner S.V."/>
            <person name="Schilhabel M.B."/>
            <person name="Klostermeier U.C."/>
            <person name="Beiko R.G."/>
            <person name="Rosenstiel P."/>
            <person name="Hippler M."/>
            <person name="Laroche J."/>
        </authorList>
    </citation>
    <scope>NUCLEOTIDE SEQUENCE [LARGE SCALE GENOMIC DNA]</scope>
    <source>
        <strain evidence="7 8">CCMP1005</strain>
    </source>
</reference>
<keyword evidence="2 5" id="KW-0863">Zinc-finger</keyword>
<dbReference type="InterPro" id="IPR002893">
    <property type="entry name" value="Znf_MYND"/>
</dbReference>
<dbReference type="Gene3D" id="6.10.140.2220">
    <property type="match status" value="1"/>
</dbReference>
<feature type="domain" description="MYND-type" evidence="6">
    <location>
        <begin position="15"/>
        <end position="58"/>
    </location>
</feature>
<dbReference type="PANTHER" id="PTHR11102">
    <property type="entry name" value="SEL-1-LIKE PROTEIN"/>
    <property type="match status" value="1"/>
</dbReference>
<dbReference type="EMBL" id="AGNL01045134">
    <property type="protein sequence ID" value="EJK49088.1"/>
    <property type="molecule type" value="Genomic_DNA"/>
</dbReference>
<dbReference type="InterPro" id="IPR011990">
    <property type="entry name" value="TPR-like_helical_dom_sf"/>
</dbReference>
<comment type="caution">
    <text evidence="7">The sequence shown here is derived from an EMBL/GenBank/DDBJ whole genome shotgun (WGS) entry which is preliminary data.</text>
</comment>
<evidence type="ECO:0000313" key="8">
    <source>
        <dbReference type="Proteomes" id="UP000266841"/>
    </source>
</evidence>
<dbReference type="PROSITE" id="PS50865">
    <property type="entry name" value="ZF_MYND_2"/>
    <property type="match status" value="1"/>
</dbReference>
<dbReference type="InterPro" id="IPR006597">
    <property type="entry name" value="Sel1-like"/>
</dbReference>
<dbReference type="SUPFAM" id="SSF81901">
    <property type="entry name" value="HCP-like"/>
    <property type="match status" value="1"/>
</dbReference>
<evidence type="ECO:0000256" key="4">
    <source>
        <dbReference type="ARBA" id="ARBA00038101"/>
    </source>
</evidence>
<keyword evidence="3" id="KW-0862">Zinc</keyword>
<evidence type="ECO:0000259" key="6">
    <source>
        <dbReference type="PROSITE" id="PS50865"/>
    </source>
</evidence>
<evidence type="ECO:0000256" key="2">
    <source>
        <dbReference type="ARBA" id="ARBA00022771"/>
    </source>
</evidence>
<comment type="similarity">
    <text evidence="4">Belongs to the sel-1 family.</text>
</comment>
<organism evidence="7 8">
    <name type="scientific">Thalassiosira oceanica</name>
    <name type="common">Marine diatom</name>
    <dbReference type="NCBI Taxonomy" id="159749"/>
    <lineage>
        <taxon>Eukaryota</taxon>
        <taxon>Sar</taxon>
        <taxon>Stramenopiles</taxon>
        <taxon>Ochrophyta</taxon>
        <taxon>Bacillariophyta</taxon>
        <taxon>Coscinodiscophyceae</taxon>
        <taxon>Thalassiosirophycidae</taxon>
        <taxon>Thalassiosirales</taxon>
        <taxon>Thalassiosiraceae</taxon>
        <taxon>Thalassiosira</taxon>
    </lineage>
</organism>
<evidence type="ECO:0000256" key="3">
    <source>
        <dbReference type="ARBA" id="ARBA00022833"/>
    </source>
</evidence>
<dbReference type="InterPro" id="IPR050767">
    <property type="entry name" value="Sel1_AlgK"/>
</dbReference>